<evidence type="ECO:0000259" key="12">
    <source>
        <dbReference type="PROSITE" id="PS52002"/>
    </source>
</evidence>
<comment type="subcellular location">
    <subcellularLocation>
        <location evidence="2">Cytoplasm</location>
    </subcellularLocation>
    <subcellularLocation>
        <location evidence="1">Nucleus</location>
    </subcellularLocation>
</comment>
<evidence type="ECO:0000313" key="13">
    <source>
        <dbReference type="EMBL" id="PVU90946.1"/>
    </source>
</evidence>
<dbReference type="AlphaFoldDB" id="A0A2T9YF34"/>
<accession>A0A2T9YF34</accession>
<dbReference type="InterPro" id="IPR001163">
    <property type="entry name" value="Sm_dom_euk/arc"/>
</dbReference>
<dbReference type="PANTHER" id="PTHR10701:SF0">
    <property type="entry name" value="SMALL NUCLEAR RIBONUCLEOPROTEIN-ASSOCIATED PROTEIN B"/>
    <property type="match status" value="1"/>
</dbReference>
<keyword evidence="4" id="KW-0963">Cytoplasm</keyword>
<dbReference type="GO" id="GO:0005687">
    <property type="term" value="C:U4 snRNP"/>
    <property type="evidence" value="ECO:0007669"/>
    <property type="project" value="TreeGrafter"/>
</dbReference>
<evidence type="ECO:0000313" key="14">
    <source>
        <dbReference type="Proteomes" id="UP000245699"/>
    </source>
</evidence>
<name>A0A2T9YF34_9FUNG</name>
<dbReference type="InterPro" id="IPR010920">
    <property type="entry name" value="LSM_dom_sf"/>
</dbReference>
<sequence>MSKNSKMMKILNHRLRLTLSDGRVFTGQMLAFDKHMNLVLSECEEFRQLKVRSSGSKTQQKPNVREIKRLLGLVVLRGDIIVSMSIDGPPPVSVESVMEKNRGYEMGGLQAGPGIARPAARALPLSGNALSAAATTASSAAMGLQQPGIGSMAPGAPMGLSGPVRGIGGPIPGMMQPRGPPGGMGGSAQFGGPPGSVYPRGVPPPPGYRPGMPIPPQAQQGFRPMVPPGARPPPGYPSQPPPPGYPGQAPIPLGFRPPPPTSGQNSPNPTQRPPPNQ</sequence>
<dbReference type="GO" id="GO:0046540">
    <property type="term" value="C:U4/U6 x U5 tri-snRNP complex"/>
    <property type="evidence" value="ECO:0007669"/>
    <property type="project" value="TreeGrafter"/>
</dbReference>
<dbReference type="GO" id="GO:0005737">
    <property type="term" value="C:cytoplasm"/>
    <property type="evidence" value="ECO:0007669"/>
    <property type="project" value="UniProtKB-SubCell"/>
</dbReference>
<evidence type="ECO:0000256" key="3">
    <source>
        <dbReference type="ARBA" id="ARBA00009123"/>
    </source>
</evidence>
<evidence type="ECO:0000256" key="4">
    <source>
        <dbReference type="ARBA" id="ARBA00022490"/>
    </source>
</evidence>
<keyword evidence="6" id="KW-0694">RNA-binding</keyword>
<dbReference type="GO" id="GO:0003723">
    <property type="term" value="F:RNA binding"/>
    <property type="evidence" value="ECO:0007669"/>
    <property type="project" value="UniProtKB-KW"/>
</dbReference>
<dbReference type="GO" id="GO:0005685">
    <property type="term" value="C:U1 snRNP"/>
    <property type="evidence" value="ECO:0007669"/>
    <property type="project" value="TreeGrafter"/>
</dbReference>
<comment type="caution">
    <text evidence="13">The sequence shown here is derived from an EMBL/GenBank/DDBJ whole genome shotgun (WGS) entry which is preliminary data.</text>
</comment>
<comment type="similarity">
    <text evidence="3">Belongs to the snRNP SmB/SmN family.</text>
</comment>
<evidence type="ECO:0000256" key="6">
    <source>
        <dbReference type="ARBA" id="ARBA00022884"/>
    </source>
</evidence>
<feature type="region of interest" description="Disordered" evidence="11">
    <location>
        <begin position="154"/>
        <end position="277"/>
    </location>
</feature>
<evidence type="ECO:0000256" key="10">
    <source>
        <dbReference type="ARBA" id="ARBA00041355"/>
    </source>
</evidence>
<dbReference type="OrthoDB" id="2020720at2759"/>
<dbReference type="GO" id="GO:0071013">
    <property type="term" value="C:catalytic step 2 spliceosome"/>
    <property type="evidence" value="ECO:0007669"/>
    <property type="project" value="TreeGrafter"/>
</dbReference>
<dbReference type="Gene3D" id="2.30.30.100">
    <property type="match status" value="1"/>
</dbReference>
<dbReference type="Pfam" id="PF01423">
    <property type="entry name" value="LSM"/>
    <property type="match status" value="1"/>
</dbReference>
<dbReference type="STRING" id="61424.A0A2T9YF34"/>
<reference evidence="13 14" key="1">
    <citation type="journal article" date="2018" name="MBio">
        <title>Comparative Genomics Reveals the Core Gene Toolbox for the Fungus-Insect Symbiosis.</title>
        <authorList>
            <person name="Wang Y."/>
            <person name="Stata M."/>
            <person name="Wang W."/>
            <person name="Stajich J.E."/>
            <person name="White M.M."/>
            <person name="Moncalvo J.M."/>
        </authorList>
    </citation>
    <scope>NUCLEOTIDE SEQUENCE [LARGE SCALE GENOMIC DNA]</scope>
    <source>
        <strain evidence="13 14">AUS-77-4</strain>
    </source>
</reference>
<evidence type="ECO:0000256" key="2">
    <source>
        <dbReference type="ARBA" id="ARBA00004496"/>
    </source>
</evidence>
<dbReference type="GO" id="GO:0005682">
    <property type="term" value="C:U5 snRNP"/>
    <property type="evidence" value="ECO:0007669"/>
    <property type="project" value="TreeGrafter"/>
</dbReference>
<keyword evidence="9" id="KW-0687">Ribonucleoprotein</keyword>
<feature type="compositionally biased region" description="Pro residues" evidence="11">
    <location>
        <begin position="201"/>
        <end position="216"/>
    </location>
</feature>
<dbReference type="GO" id="GO:0005686">
    <property type="term" value="C:U2 snRNP"/>
    <property type="evidence" value="ECO:0007669"/>
    <property type="project" value="TreeGrafter"/>
</dbReference>
<dbReference type="GO" id="GO:0071004">
    <property type="term" value="C:U2-type prespliceosome"/>
    <property type="evidence" value="ECO:0007669"/>
    <property type="project" value="TreeGrafter"/>
</dbReference>
<feature type="compositionally biased region" description="Pro residues" evidence="11">
    <location>
        <begin position="225"/>
        <end position="245"/>
    </location>
</feature>
<keyword evidence="8" id="KW-0539">Nucleus</keyword>
<evidence type="ECO:0000256" key="1">
    <source>
        <dbReference type="ARBA" id="ARBA00004123"/>
    </source>
</evidence>
<evidence type="ECO:0000256" key="7">
    <source>
        <dbReference type="ARBA" id="ARBA00023187"/>
    </source>
</evidence>
<keyword evidence="7" id="KW-0508">mRNA splicing</keyword>
<feature type="compositionally biased region" description="Gly residues" evidence="11">
    <location>
        <begin position="181"/>
        <end position="194"/>
    </location>
</feature>
<dbReference type="InterPro" id="IPR047575">
    <property type="entry name" value="Sm"/>
</dbReference>
<gene>
    <name evidence="13" type="ORF">BB559_004371</name>
</gene>
<organism evidence="13 14">
    <name type="scientific">Furculomyces boomerangus</name>
    <dbReference type="NCBI Taxonomy" id="61424"/>
    <lineage>
        <taxon>Eukaryota</taxon>
        <taxon>Fungi</taxon>
        <taxon>Fungi incertae sedis</taxon>
        <taxon>Zoopagomycota</taxon>
        <taxon>Kickxellomycotina</taxon>
        <taxon>Harpellomycetes</taxon>
        <taxon>Harpellales</taxon>
        <taxon>Harpellaceae</taxon>
        <taxon>Furculomyces</taxon>
    </lineage>
</organism>
<dbReference type="PROSITE" id="PS52002">
    <property type="entry name" value="SM"/>
    <property type="match status" value="1"/>
</dbReference>
<dbReference type="PANTHER" id="PTHR10701">
    <property type="entry name" value="SMALL NUCLEAR RIBONUCLEOPROTEIN-ASSOCIATED PROTEIN B AND N"/>
    <property type="match status" value="1"/>
</dbReference>
<dbReference type="GO" id="GO:0000398">
    <property type="term" value="P:mRNA splicing, via spliceosome"/>
    <property type="evidence" value="ECO:0007669"/>
    <property type="project" value="TreeGrafter"/>
</dbReference>
<dbReference type="InterPro" id="IPR050914">
    <property type="entry name" value="snRNP_SmB/NAA38-like"/>
</dbReference>
<dbReference type="SMART" id="SM00651">
    <property type="entry name" value="Sm"/>
    <property type="match status" value="1"/>
</dbReference>
<keyword evidence="14" id="KW-1185">Reference proteome</keyword>
<dbReference type="CDD" id="cd01717">
    <property type="entry name" value="Sm_B"/>
    <property type="match status" value="1"/>
</dbReference>
<evidence type="ECO:0000256" key="5">
    <source>
        <dbReference type="ARBA" id="ARBA00022664"/>
    </source>
</evidence>
<evidence type="ECO:0000256" key="9">
    <source>
        <dbReference type="ARBA" id="ARBA00023274"/>
    </source>
</evidence>
<keyword evidence="5" id="KW-0507">mRNA processing</keyword>
<feature type="domain" description="Sm" evidence="12">
    <location>
        <begin position="2"/>
        <end position="90"/>
    </location>
</feature>
<proteinExistence type="inferred from homology"/>
<dbReference type="GO" id="GO:0070990">
    <property type="term" value="F:snRNP binding"/>
    <property type="evidence" value="ECO:0007669"/>
    <property type="project" value="TreeGrafter"/>
</dbReference>
<dbReference type="Proteomes" id="UP000245699">
    <property type="component" value="Unassembled WGS sequence"/>
</dbReference>
<protein>
    <recommendedName>
        <fullName evidence="10">Sm protein B</fullName>
    </recommendedName>
</protein>
<evidence type="ECO:0000256" key="11">
    <source>
        <dbReference type="SAM" id="MobiDB-lite"/>
    </source>
</evidence>
<evidence type="ECO:0000256" key="8">
    <source>
        <dbReference type="ARBA" id="ARBA00023242"/>
    </source>
</evidence>
<dbReference type="EMBL" id="MBFT01000452">
    <property type="protein sequence ID" value="PVU90946.1"/>
    <property type="molecule type" value="Genomic_DNA"/>
</dbReference>
<dbReference type="SUPFAM" id="SSF50182">
    <property type="entry name" value="Sm-like ribonucleoproteins"/>
    <property type="match status" value="1"/>
</dbReference>